<evidence type="ECO:0000256" key="7">
    <source>
        <dbReference type="SAM" id="Phobius"/>
    </source>
</evidence>
<feature type="transmembrane region" description="Helical" evidence="7">
    <location>
        <begin position="38"/>
        <end position="57"/>
    </location>
</feature>
<feature type="transmembrane region" description="Helical" evidence="7">
    <location>
        <begin position="216"/>
        <end position="237"/>
    </location>
</feature>
<dbReference type="EMBL" id="LHPG02000004">
    <property type="protein sequence ID" value="PRW59116.1"/>
    <property type="molecule type" value="Genomic_DNA"/>
</dbReference>
<feature type="transmembrane region" description="Helical" evidence="7">
    <location>
        <begin position="249"/>
        <end position="270"/>
    </location>
</feature>
<dbReference type="AlphaFoldDB" id="A0A2P6TYH0"/>
<keyword evidence="8" id="KW-0732">Signal</keyword>
<evidence type="ECO:0000313" key="11">
    <source>
        <dbReference type="Proteomes" id="UP000239899"/>
    </source>
</evidence>
<sequence length="419" mass="42053">MALACLAMALAAVHRVAFSVLALPIQAALGLSMPDMGRAHAALLLGYVLGQIPAGLLADRIGGAHLAAAGLFTWSAACLLFARVPAAANPLAALLVARAALGLAQSCLMPAASALAARWFPPATRSRQTSTVYSAYSVGTVAGLALTPLVAQHVGWASTFTLFGLAGLAAAAATSLGLPTEGPTTAAAQPSQAAGQRAGQGSSPWSKPSWETVQHLGLLCFTHSVISWNFFILQSWLPTLLASLGLSHLPTIGLLSSLPWLATAIVSIAAGGLADRLQVVHGWSAVAVRRAMQLSATLGTGLSLLPLALPGAMLAPAAAMVALVAAVAFQGLTYAGFHSYVQDVAPGSAGLVLAVTNSCGTLVGIGGNLVTGHLAASSWGYAGLFALTVALQAASGVAWLAGAHGRQLAAQGREHGKAA</sequence>
<dbReference type="InterPro" id="IPR011701">
    <property type="entry name" value="MFS"/>
</dbReference>
<evidence type="ECO:0000256" key="6">
    <source>
        <dbReference type="SAM" id="MobiDB-lite"/>
    </source>
</evidence>
<feature type="transmembrane region" description="Helical" evidence="7">
    <location>
        <begin position="315"/>
        <end position="337"/>
    </location>
</feature>
<evidence type="ECO:0000259" key="9">
    <source>
        <dbReference type="PROSITE" id="PS50850"/>
    </source>
</evidence>
<dbReference type="InterPro" id="IPR020846">
    <property type="entry name" value="MFS_dom"/>
</dbReference>
<feature type="domain" description="Major facilitator superfamily (MFS) profile" evidence="9">
    <location>
        <begin position="1"/>
        <end position="407"/>
    </location>
</feature>
<keyword evidence="2 7" id="KW-0812">Transmembrane</keyword>
<dbReference type="InterPro" id="IPR050382">
    <property type="entry name" value="MFS_Na/Anion_cotransporter"/>
</dbReference>
<dbReference type="PROSITE" id="PS50850">
    <property type="entry name" value="MFS"/>
    <property type="match status" value="1"/>
</dbReference>
<feature type="transmembrane region" description="Helical" evidence="7">
    <location>
        <begin position="157"/>
        <end position="178"/>
    </location>
</feature>
<dbReference type="Pfam" id="PF07690">
    <property type="entry name" value="MFS_1"/>
    <property type="match status" value="1"/>
</dbReference>
<feature type="signal peptide" evidence="8">
    <location>
        <begin position="1"/>
        <end position="22"/>
    </location>
</feature>
<dbReference type="GO" id="GO:0022857">
    <property type="term" value="F:transmembrane transporter activity"/>
    <property type="evidence" value="ECO:0007669"/>
    <property type="project" value="InterPro"/>
</dbReference>
<feature type="transmembrane region" description="Helical" evidence="7">
    <location>
        <begin position="291"/>
        <end position="309"/>
    </location>
</feature>
<feature type="region of interest" description="Disordered" evidence="6">
    <location>
        <begin position="181"/>
        <end position="206"/>
    </location>
</feature>
<evidence type="ECO:0000256" key="4">
    <source>
        <dbReference type="ARBA" id="ARBA00023136"/>
    </source>
</evidence>
<feature type="compositionally biased region" description="Low complexity" evidence="6">
    <location>
        <begin position="181"/>
        <end position="204"/>
    </location>
</feature>
<keyword evidence="11" id="KW-1185">Reference proteome</keyword>
<dbReference type="PANTHER" id="PTHR11662:SF446">
    <property type="entry name" value="SODIUM-DEPENDENT PHOSPHATE TRANSPORT PROTEIN 1, CHLOROPLASTIC"/>
    <property type="match status" value="1"/>
</dbReference>
<feature type="chain" id="PRO_5015121249" evidence="8">
    <location>
        <begin position="23"/>
        <end position="419"/>
    </location>
</feature>
<reference evidence="10 11" key="1">
    <citation type="journal article" date="2018" name="Plant J.">
        <title>Genome sequences of Chlorella sorokiniana UTEX 1602 and Micractinium conductrix SAG 241.80: implications to maltose excretion by a green alga.</title>
        <authorList>
            <person name="Arriola M.B."/>
            <person name="Velmurugan N."/>
            <person name="Zhang Y."/>
            <person name="Plunkett M.H."/>
            <person name="Hondzo H."/>
            <person name="Barney B.M."/>
        </authorList>
    </citation>
    <scope>NUCLEOTIDE SEQUENCE [LARGE SCALE GENOMIC DNA]</scope>
    <source>
        <strain evidence="11">UTEX 1602</strain>
    </source>
</reference>
<dbReference type="Proteomes" id="UP000239899">
    <property type="component" value="Unassembled WGS sequence"/>
</dbReference>
<dbReference type="GO" id="GO:0016020">
    <property type="term" value="C:membrane"/>
    <property type="evidence" value="ECO:0007669"/>
    <property type="project" value="UniProtKB-SubCell"/>
</dbReference>
<keyword evidence="3 7" id="KW-1133">Transmembrane helix</keyword>
<comment type="similarity">
    <text evidence="5">Belongs to the major facilitator superfamily. Sodium/anion cotransporter (TC 2.A.1.14) family.</text>
</comment>
<feature type="transmembrane region" description="Helical" evidence="7">
    <location>
        <begin position="132"/>
        <end position="151"/>
    </location>
</feature>
<feature type="transmembrane region" description="Helical" evidence="7">
    <location>
        <begin position="64"/>
        <end position="84"/>
    </location>
</feature>
<evidence type="ECO:0000256" key="2">
    <source>
        <dbReference type="ARBA" id="ARBA00022692"/>
    </source>
</evidence>
<evidence type="ECO:0000256" key="3">
    <source>
        <dbReference type="ARBA" id="ARBA00022989"/>
    </source>
</evidence>
<protein>
    <submittedName>
        <fullName evidence="10">Anion transporter chloroplastic</fullName>
    </submittedName>
</protein>
<accession>A0A2P6TYH0</accession>
<dbReference type="PANTHER" id="PTHR11662">
    <property type="entry name" value="SOLUTE CARRIER FAMILY 17"/>
    <property type="match status" value="1"/>
</dbReference>
<evidence type="ECO:0000256" key="1">
    <source>
        <dbReference type="ARBA" id="ARBA00004141"/>
    </source>
</evidence>
<comment type="caution">
    <text evidence="10">The sequence shown here is derived from an EMBL/GenBank/DDBJ whole genome shotgun (WGS) entry which is preliminary data.</text>
</comment>
<evidence type="ECO:0000313" key="10">
    <source>
        <dbReference type="EMBL" id="PRW59116.1"/>
    </source>
</evidence>
<proteinExistence type="inferred from homology"/>
<gene>
    <name evidence="10" type="ORF">C2E21_2191</name>
</gene>
<dbReference type="Gene3D" id="1.20.1250.20">
    <property type="entry name" value="MFS general substrate transporter like domains"/>
    <property type="match status" value="2"/>
</dbReference>
<dbReference type="STRING" id="3076.A0A2P6TYH0"/>
<dbReference type="OrthoDB" id="2985014at2759"/>
<feature type="transmembrane region" description="Helical" evidence="7">
    <location>
        <begin position="379"/>
        <end position="401"/>
    </location>
</feature>
<dbReference type="InterPro" id="IPR036259">
    <property type="entry name" value="MFS_trans_sf"/>
</dbReference>
<feature type="transmembrane region" description="Helical" evidence="7">
    <location>
        <begin position="349"/>
        <end position="367"/>
    </location>
</feature>
<keyword evidence="4 7" id="KW-0472">Membrane</keyword>
<feature type="transmembrane region" description="Helical" evidence="7">
    <location>
        <begin position="96"/>
        <end position="120"/>
    </location>
</feature>
<evidence type="ECO:0000256" key="8">
    <source>
        <dbReference type="SAM" id="SignalP"/>
    </source>
</evidence>
<comment type="subcellular location">
    <subcellularLocation>
        <location evidence="1">Membrane</location>
        <topology evidence="1">Multi-pass membrane protein</topology>
    </subcellularLocation>
</comment>
<name>A0A2P6TYH0_CHLSO</name>
<dbReference type="SUPFAM" id="SSF103473">
    <property type="entry name" value="MFS general substrate transporter"/>
    <property type="match status" value="1"/>
</dbReference>
<organism evidence="10 11">
    <name type="scientific">Chlorella sorokiniana</name>
    <name type="common">Freshwater green alga</name>
    <dbReference type="NCBI Taxonomy" id="3076"/>
    <lineage>
        <taxon>Eukaryota</taxon>
        <taxon>Viridiplantae</taxon>
        <taxon>Chlorophyta</taxon>
        <taxon>core chlorophytes</taxon>
        <taxon>Trebouxiophyceae</taxon>
        <taxon>Chlorellales</taxon>
        <taxon>Chlorellaceae</taxon>
        <taxon>Chlorella clade</taxon>
        <taxon>Chlorella</taxon>
    </lineage>
</organism>
<evidence type="ECO:0000256" key="5">
    <source>
        <dbReference type="ARBA" id="ARBA00024362"/>
    </source>
</evidence>